<dbReference type="OrthoDB" id="277298at2"/>
<dbReference type="EMBL" id="CP017641">
    <property type="protein sequence ID" value="APZ94836.1"/>
    <property type="molecule type" value="Genomic_DNA"/>
</dbReference>
<organism evidence="1 2">
    <name type="scientific">Fuerstiella marisgermanici</name>
    <dbReference type="NCBI Taxonomy" id="1891926"/>
    <lineage>
        <taxon>Bacteria</taxon>
        <taxon>Pseudomonadati</taxon>
        <taxon>Planctomycetota</taxon>
        <taxon>Planctomycetia</taxon>
        <taxon>Planctomycetales</taxon>
        <taxon>Planctomycetaceae</taxon>
        <taxon>Fuerstiella</taxon>
    </lineage>
</organism>
<dbReference type="Proteomes" id="UP000187735">
    <property type="component" value="Chromosome"/>
</dbReference>
<sequence length="115" mass="12590">MTLQIIDNATCTFCGCVCDDIQLHHDEVRIHEAKKACVLGTAWFLNHTAEEKYPHALIDGKEATVEEAIQMAATLLHEADMPLVYGMSNTTCEAQKECVAMADQLGGLLDSHTSL</sequence>
<reference evidence="1 2" key="1">
    <citation type="journal article" date="2016" name="Front. Microbiol.">
        <title>Fuerstia marisgermanicae gen. nov., sp. nov., an Unusual Member of the Phylum Planctomycetes from the German Wadden Sea.</title>
        <authorList>
            <person name="Kohn T."/>
            <person name="Heuer A."/>
            <person name="Jogler M."/>
            <person name="Vollmers J."/>
            <person name="Boedeker C."/>
            <person name="Bunk B."/>
            <person name="Rast P."/>
            <person name="Borchert D."/>
            <person name="Glockner I."/>
            <person name="Freese H.M."/>
            <person name="Klenk H.P."/>
            <person name="Overmann J."/>
            <person name="Kaster A.K."/>
            <person name="Rohde M."/>
            <person name="Wiegand S."/>
            <person name="Jogler C."/>
        </authorList>
    </citation>
    <scope>NUCLEOTIDE SEQUENCE [LARGE SCALE GENOMIC DNA]</scope>
    <source>
        <strain evidence="1 2">NH11</strain>
    </source>
</reference>
<dbReference type="AlphaFoldDB" id="A0A1P8WL98"/>
<proteinExistence type="predicted"/>
<keyword evidence="2" id="KW-1185">Reference proteome</keyword>
<dbReference type="STRING" id="1891926.Fuma_04486"/>
<dbReference type="SUPFAM" id="SSF53706">
    <property type="entry name" value="Formate dehydrogenase/DMSO reductase, domains 1-3"/>
    <property type="match status" value="1"/>
</dbReference>
<accession>A0A1P8WL98</accession>
<protein>
    <submittedName>
        <fullName evidence="1">Formylmethanofuran dehydrogenase subunit B</fullName>
    </submittedName>
</protein>
<evidence type="ECO:0000313" key="2">
    <source>
        <dbReference type="Proteomes" id="UP000187735"/>
    </source>
</evidence>
<dbReference type="KEGG" id="fmr:Fuma_04486"/>
<name>A0A1P8WL98_9PLAN</name>
<gene>
    <name evidence="1" type="ORF">Fuma_04486</name>
</gene>
<evidence type="ECO:0000313" key="1">
    <source>
        <dbReference type="EMBL" id="APZ94836.1"/>
    </source>
</evidence>
<dbReference type="RefSeq" id="WP_083732244.1">
    <property type="nucleotide sequence ID" value="NZ_CP017641.1"/>
</dbReference>